<dbReference type="VEuPathDB" id="FungiDB:I303_03806"/>
<feature type="transmembrane region" description="Helical" evidence="7">
    <location>
        <begin position="272"/>
        <end position="292"/>
    </location>
</feature>
<reference evidence="10" key="3">
    <citation type="submission" date="2024-02" db="EMBL/GenBank/DDBJ databases">
        <title>Comparative genomics of Cryptococcus and Kwoniella reveals pathogenesis evolution and contrasting modes of karyotype evolution via chromosome fusion or intercentromeric recombination.</title>
        <authorList>
            <person name="Coelho M.A."/>
            <person name="David-Palma M."/>
            <person name="Shea T."/>
            <person name="Bowers K."/>
            <person name="McGinley-Smith S."/>
            <person name="Mohammad A.W."/>
            <person name="Gnirke A."/>
            <person name="Yurkov A.M."/>
            <person name="Nowrousian M."/>
            <person name="Sun S."/>
            <person name="Cuomo C.A."/>
            <person name="Heitman J."/>
        </authorList>
    </citation>
    <scope>NUCLEOTIDE SEQUENCE</scope>
    <source>
        <strain evidence="10">CBS 10117</strain>
    </source>
</reference>
<dbReference type="SUPFAM" id="SSF103473">
    <property type="entry name" value="MFS general substrate transporter"/>
    <property type="match status" value="2"/>
</dbReference>
<dbReference type="AlphaFoldDB" id="A0A1A6A7Q3"/>
<feature type="transmembrane region" description="Helical" evidence="7">
    <location>
        <begin position="445"/>
        <end position="468"/>
    </location>
</feature>
<feature type="transmembrane region" description="Helical" evidence="7">
    <location>
        <begin position="521"/>
        <end position="548"/>
    </location>
</feature>
<dbReference type="PANTHER" id="PTHR42718">
    <property type="entry name" value="MAJOR FACILITATOR SUPERFAMILY MULTIDRUG TRANSPORTER MFSC"/>
    <property type="match status" value="1"/>
</dbReference>
<feature type="transmembrane region" description="Helical" evidence="7">
    <location>
        <begin position="349"/>
        <end position="368"/>
    </location>
</feature>
<dbReference type="EMBL" id="CP144533">
    <property type="protein sequence ID" value="WWC61208.1"/>
    <property type="molecule type" value="Genomic_DNA"/>
</dbReference>
<feature type="transmembrane region" description="Helical" evidence="7">
    <location>
        <begin position="480"/>
        <end position="501"/>
    </location>
</feature>
<dbReference type="Gene3D" id="1.20.1720.10">
    <property type="entry name" value="Multidrug resistance protein D"/>
    <property type="match status" value="1"/>
</dbReference>
<feature type="transmembrane region" description="Helical" evidence="7">
    <location>
        <begin position="175"/>
        <end position="197"/>
    </location>
</feature>
<evidence type="ECO:0000256" key="4">
    <source>
        <dbReference type="ARBA" id="ARBA00022989"/>
    </source>
</evidence>
<feature type="transmembrane region" description="Helical" evidence="7">
    <location>
        <begin position="414"/>
        <end position="433"/>
    </location>
</feature>
<keyword evidence="3 7" id="KW-0812">Transmembrane</keyword>
<dbReference type="InterPro" id="IPR011701">
    <property type="entry name" value="MFS"/>
</dbReference>
<dbReference type="PROSITE" id="PS00216">
    <property type="entry name" value="SUGAR_TRANSPORT_1"/>
    <property type="match status" value="1"/>
</dbReference>
<evidence type="ECO:0000313" key="9">
    <source>
        <dbReference type="EMBL" id="OBR86088.1"/>
    </source>
</evidence>
<proteinExistence type="predicted"/>
<evidence type="ECO:0000256" key="7">
    <source>
        <dbReference type="SAM" id="Phobius"/>
    </source>
</evidence>
<feature type="transmembrane region" description="Helical" evidence="7">
    <location>
        <begin position="209"/>
        <end position="234"/>
    </location>
</feature>
<evidence type="ECO:0000256" key="5">
    <source>
        <dbReference type="ARBA" id="ARBA00023136"/>
    </source>
</evidence>
<gene>
    <name evidence="9" type="ORF">I303_03806</name>
    <name evidence="10" type="ORF">I303_103788</name>
</gene>
<dbReference type="GeneID" id="28967505"/>
<feature type="region of interest" description="Disordered" evidence="6">
    <location>
        <begin position="558"/>
        <end position="611"/>
    </location>
</feature>
<evidence type="ECO:0000256" key="1">
    <source>
        <dbReference type="ARBA" id="ARBA00004141"/>
    </source>
</evidence>
<evidence type="ECO:0000313" key="11">
    <source>
        <dbReference type="Proteomes" id="UP000078595"/>
    </source>
</evidence>
<evidence type="ECO:0000259" key="8">
    <source>
        <dbReference type="PROSITE" id="PS50850"/>
    </source>
</evidence>
<feature type="transmembrane region" description="Helical" evidence="7">
    <location>
        <begin position="240"/>
        <end position="260"/>
    </location>
</feature>
<reference evidence="10" key="2">
    <citation type="submission" date="2013-07" db="EMBL/GenBank/DDBJ databases">
        <authorList>
            <consortium name="The Broad Institute Genome Sequencing Platform"/>
            <person name="Cuomo C."/>
            <person name="Litvintseva A."/>
            <person name="Chen Y."/>
            <person name="Heitman J."/>
            <person name="Sun S."/>
            <person name="Springer D."/>
            <person name="Dromer F."/>
            <person name="Young S.K."/>
            <person name="Zeng Q."/>
            <person name="Gargeya S."/>
            <person name="Fitzgerald M."/>
            <person name="Abouelleil A."/>
            <person name="Alvarado L."/>
            <person name="Berlin A.M."/>
            <person name="Chapman S.B."/>
            <person name="Dewar J."/>
            <person name="Goldberg J."/>
            <person name="Griggs A."/>
            <person name="Gujja S."/>
            <person name="Hansen M."/>
            <person name="Howarth C."/>
            <person name="Imamovic A."/>
            <person name="Larimer J."/>
            <person name="McCowan C."/>
            <person name="Murphy C."/>
            <person name="Pearson M."/>
            <person name="Priest M."/>
            <person name="Roberts A."/>
            <person name="Saif S."/>
            <person name="Shea T."/>
            <person name="Sykes S."/>
            <person name="Wortman J."/>
            <person name="Nusbaum C."/>
            <person name="Birren B."/>
        </authorList>
    </citation>
    <scope>NUCLEOTIDE SEQUENCE</scope>
    <source>
        <strain evidence="10">CBS 10117</strain>
    </source>
</reference>
<dbReference type="Gene3D" id="1.20.1250.20">
    <property type="entry name" value="MFS general substrate transporter like domains"/>
    <property type="match status" value="1"/>
</dbReference>
<feature type="region of interest" description="Disordered" evidence="6">
    <location>
        <begin position="1"/>
        <end position="70"/>
    </location>
</feature>
<dbReference type="RefSeq" id="XP_018263930.1">
    <property type="nucleotide sequence ID" value="XM_018407122.1"/>
</dbReference>
<dbReference type="KEGG" id="kdj:28967505"/>
<feature type="transmembrane region" description="Helical" evidence="7">
    <location>
        <begin position="304"/>
        <end position="328"/>
    </location>
</feature>
<keyword evidence="5 7" id="KW-0472">Membrane</keyword>
<evidence type="ECO:0000256" key="6">
    <source>
        <dbReference type="SAM" id="MobiDB-lite"/>
    </source>
</evidence>
<dbReference type="InterPro" id="IPR005829">
    <property type="entry name" value="Sugar_transporter_CS"/>
</dbReference>
<organism evidence="9">
    <name type="scientific">Kwoniella dejecticola CBS 10117</name>
    <dbReference type="NCBI Taxonomy" id="1296121"/>
    <lineage>
        <taxon>Eukaryota</taxon>
        <taxon>Fungi</taxon>
        <taxon>Dikarya</taxon>
        <taxon>Basidiomycota</taxon>
        <taxon>Agaricomycotina</taxon>
        <taxon>Tremellomycetes</taxon>
        <taxon>Tremellales</taxon>
        <taxon>Cryptococcaceae</taxon>
        <taxon>Kwoniella</taxon>
    </lineage>
</organism>
<feature type="transmembrane region" description="Helical" evidence="7">
    <location>
        <begin position="388"/>
        <end position="407"/>
    </location>
</feature>
<dbReference type="PROSITE" id="PS50850">
    <property type="entry name" value="MFS"/>
    <property type="match status" value="1"/>
</dbReference>
<dbReference type="Pfam" id="PF07690">
    <property type="entry name" value="MFS_1"/>
    <property type="match status" value="1"/>
</dbReference>
<dbReference type="GO" id="GO:0016020">
    <property type="term" value="C:membrane"/>
    <property type="evidence" value="ECO:0007669"/>
    <property type="project" value="UniProtKB-SubCell"/>
</dbReference>
<feature type="compositionally biased region" description="Basic and acidic residues" evidence="6">
    <location>
        <begin position="582"/>
        <end position="611"/>
    </location>
</feature>
<evidence type="ECO:0000256" key="3">
    <source>
        <dbReference type="ARBA" id="ARBA00022692"/>
    </source>
</evidence>
<dbReference type="Proteomes" id="UP000078595">
    <property type="component" value="Chromosome 4"/>
</dbReference>
<dbReference type="GO" id="GO:0022857">
    <property type="term" value="F:transmembrane transporter activity"/>
    <property type="evidence" value="ECO:0007669"/>
    <property type="project" value="InterPro"/>
</dbReference>
<feature type="transmembrane region" description="Helical" evidence="7">
    <location>
        <begin position="150"/>
        <end position="169"/>
    </location>
</feature>
<reference evidence="9" key="1">
    <citation type="submission" date="2013-07" db="EMBL/GenBank/DDBJ databases">
        <title>The Genome Sequence of Cryptococcus dejecticola CBS10117.</title>
        <authorList>
            <consortium name="The Broad Institute Genome Sequencing Platform"/>
            <person name="Cuomo C."/>
            <person name="Litvintseva A."/>
            <person name="Chen Y."/>
            <person name="Heitman J."/>
            <person name="Sun S."/>
            <person name="Springer D."/>
            <person name="Dromer F."/>
            <person name="Young S.K."/>
            <person name="Zeng Q."/>
            <person name="Gargeya S."/>
            <person name="Fitzgerald M."/>
            <person name="Abouelleil A."/>
            <person name="Alvarado L."/>
            <person name="Berlin A.M."/>
            <person name="Chapman S.B."/>
            <person name="Dewar J."/>
            <person name="Goldberg J."/>
            <person name="Griggs A."/>
            <person name="Gujja S."/>
            <person name="Hansen M."/>
            <person name="Howarth C."/>
            <person name="Imamovic A."/>
            <person name="Larimer J."/>
            <person name="McCowan C."/>
            <person name="Murphy C."/>
            <person name="Pearson M."/>
            <person name="Priest M."/>
            <person name="Roberts A."/>
            <person name="Saif S."/>
            <person name="Shea T."/>
            <person name="Sykes S."/>
            <person name="Wortman J."/>
            <person name="Nusbaum C."/>
            <person name="Birren B."/>
        </authorList>
    </citation>
    <scope>NUCLEOTIDE SEQUENCE [LARGE SCALE GENOMIC DNA]</scope>
    <source>
        <strain evidence="9">CBS 10117</strain>
    </source>
</reference>
<name>A0A1A6A7Q3_9TREE</name>
<sequence>MSRKAPNPVCNDDNLANKAHHDRRSTITSAQSHSHPNHRDNPIASSPLPPDTDINNDTGPSNEVHPSTEETAATELKLTQQVLITITVTLTTILTSSSGQILNIALPTIQEELEVSESNLQWIISSYNLSCGCLLLLSGRIADIYGRKRVMLLGMAIFTIFSLAGGFMQNAEGLIVSRALAGCGVAMSTPSTTGIIADLFTDKARSRVFACFSAGFSLGGILGLVIGGLFVSYVKYTWRSALFFVAGIGILSTISVIVVIPSDKSHTEDSQVDWPGAALITIGLVLFLFAISDAQSAPNGWRTSYIIALLVVGIVLTTAFFFWEHHVATRTEHLPLMRLALWTRANGKLAALYFTSFMIIMGFFPALYNATLFFQEVQQVGPVGTMLRFIPIEVSGIIASILIVLLIHRVPAYWLIIFGLLACGFGNMCFALSDGETSYWKLPFHGMWLVVFGVDLFLPTGLIFVSAYSLPDEYSVASGLFSTIQRLGASVGLALSSIISYSQYKHEIALSDSIKIPETQAYLTGLQASFWLSAGGCWFGALIAWVALRGLGVVGKDENDRQREMTEQATGDPDMGPGAGNGEEKQHNGKDLMRRQTHVDMAGEKRSEQVV</sequence>
<dbReference type="OrthoDB" id="2130629at2759"/>
<dbReference type="PANTHER" id="PTHR42718:SF9">
    <property type="entry name" value="MAJOR FACILITATOR SUPERFAMILY MULTIDRUG TRANSPORTER MFSC"/>
    <property type="match status" value="1"/>
</dbReference>
<dbReference type="InterPro" id="IPR020846">
    <property type="entry name" value="MFS_dom"/>
</dbReference>
<comment type="subcellular location">
    <subcellularLocation>
        <location evidence="1">Membrane</location>
        <topology evidence="1">Multi-pass membrane protein</topology>
    </subcellularLocation>
</comment>
<feature type="domain" description="Major facilitator superfamily (MFS) profile" evidence="8">
    <location>
        <begin position="84"/>
        <end position="552"/>
    </location>
</feature>
<accession>A0A1A6A7Q3</accession>
<keyword evidence="2" id="KW-0813">Transport</keyword>
<feature type="compositionally biased region" description="Polar residues" evidence="6">
    <location>
        <begin position="53"/>
        <end position="65"/>
    </location>
</feature>
<evidence type="ECO:0000256" key="2">
    <source>
        <dbReference type="ARBA" id="ARBA00022448"/>
    </source>
</evidence>
<keyword evidence="4 7" id="KW-1133">Transmembrane helix</keyword>
<evidence type="ECO:0000313" key="10">
    <source>
        <dbReference type="EMBL" id="WWC61208.1"/>
    </source>
</evidence>
<keyword evidence="11" id="KW-1185">Reference proteome</keyword>
<protein>
    <recommendedName>
        <fullName evidence="8">Major facilitator superfamily (MFS) profile domain-containing protein</fullName>
    </recommendedName>
</protein>
<dbReference type="InterPro" id="IPR036259">
    <property type="entry name" value="MFS_trans_sf"/>
</dbReference>
<dbReference type="EMBL" id="KI894030">
    <property type="protein sequence ID" value="OBR86088.1"/>
    <property type="molecule type" value="Genomic_DNA"/>
</dbReference>